<feature type="transmembrane region" description="Helical" evidence="1">
    <location>
        <begin position="98"/>
        <end position="119"/>
    </location>
</feature>
<dbReference type="AlphaFoldDB" id="A0A9N8ZEQ0"/>
<protein>
    <submittedName>
        <fullName evidence="2">7512_t:CDS:1</fullName>
    </submittedName>
</protein>
<dbReference type="PANTHER" id="PTHR13281">
    <property type="entry name" value="TRANSMEMBRANE PROTEIN 70, MITOCHONDRIAL"/>
    <property type="match status" value="1"/>
</dbReference>
<dbReference type="InterPro" id="IPR045325">
    <property type="entry name" value="TMEM70/TMEM186/TMEM223"/>
</dbReference>
<dbReference type="InterPro" id="IPR009724">
    <property type="entry name" value="TMEM70"/>
</dbReference>
<comment type="caution">
    <text evidence="2">The sequence shown here is derived from an EMBL/GenBank/DDBJ whole genome shotgun (WGS) entry which is preliminary data.</text>
</comment>
<proteinExistence type="predicted"/>
<dbReference type="Proteomes" id="UP000789405">
    <property type="component" value="Unassembled WGS sequence"/>
</dbReference>
<keyword evidence="3" id="KW-1185">Reference proteome</keyword>
<evidence type="ECO:0000256" key="1">
    <source>
        <dbReference type="SAM" id="Phobius"/>
    </source>
</evidence>
<dbReference type="PANTHER" id="PTHR13281:SF0">
    <property type="entry name" value="TRANSMEMBRANE PROTEIN 70, MITOCHONDRIAL"/>
    <property type="match status" value="1"/>
</dbReference>
<feature type="transmembrane region" description="Helical" evidence="1">
    <location>
        <begin position="69"/>
        <end position="86"/>
    </location>
</feature>
<reference evidence="2" key="1">
    <citation type="submission" date="2021-06" db="EMBL/GenBank/DDBJ databases">
        <authorList>
            <person name="Kallberg Y."/>
            <person name="Tangrot J."/>
            <person name="Rosling A."/>
        </authorList>
    </citation>
    <scope>NUCLEOTIDE SEQUENCE</scope>
    <source>
        <strain evidence="2">MA453B</strain>
    </source>
</reference>
<evidence type="ECO:0000313" key="3">
    <source>
        <dbReference type="Proteomes" id="UP000789405"/>
    </source>
</evidence>
<evidence type="ECO:0000313" key="2">
    <source>
        <dbReference type="EMBL" id="CAG8494619.1"/>
    </source>
</evidence>
<dbReference type="Pfam" id="PF06979">
    <property type="entry name" value="TMEM70"/>
    <property type="match status" value="1"/>
</dbReference>
<accession>A0A9N8ZEQ0</accession>
<organism evidence="2 3">
    <name type="scientific">Dentiscutata erythropus</name>
    <dbReference type="NCBI Taxonomy" id="1348616"/>
    <lineage>
        <taxon>Eukaryota</taxon>
        <taxon>Fungi</taxon>
        <taxon>Fungi incertae sedis</taxon>
        <taxon>Mucoromycota</taxon>
        <taxon>Glomeromycotina</taxon>
        <taxon>Glomeromycetes</taxon>
        <taxon>Diversisporales</taxon>
        <taxon>Gigasporaceae</taxon>
        <taxon>Dentiscutata</taxon>
    </lineage>
</organism>
<sequence length="231" mass="26751">MFRQLLTSVYSKRFQQFKCVKTLSFHIYPLIPIKNDQKRLYQISKKSNYDNSNIIYTGPLAQTAKKLKTFSIITLAITFASTPIFFMVDTAMVSSARVIMVLFLISTSAASTGLIHWCVSPYVSRIYHNLSSKNNHENEKSEKVTTSITPDSFLTFETLNLFGKPHFTTLQVKSLEPSTRIFTNWKVKKQFENNIFGLTMSEKKTNAKRLFYIHPEIRENNLMLQFFNSLN</sequence>
<gene>
    <name evidence="2" type="ORF">DERYTH_LOCUS2587</name>
</gene>
<name>A0A9N8ZEQ0_9GLOM</name>
<dbReference type="GO" id="GO:0033615">
    <property type="term" value="P:mitochondrial proton-transporting ATP synthase complex assembly"/>
    <property type="evidence" value="ECO:0007669"/>
    <property type="project" value="TreeGrafter"/>
</dbReference>
<dbReference type="EMBL" id="CAJVPY010000840">
    <property type="protein sequence ID" value="CAG8494619.1"/>
    <property type="molecule type" value="Genomic_DNA"/>
</dbReference>
<keyword evidence="1" id="KW-0472">Membrane</keyword>
<keyword evidence="1" id="KW-0812">Transmembrane</keyword>
<dbReference type="GO" id="GO:0031966">
    <property type="term" value="C:mitochondrial membrane"/>
    <property type="evidence" value="ECO:0007669"/>
    <property type="project" value="TreeGrafter"/>
</dbReference>
<dbReference type="OrthoDB" id="5386199at2759"/>
<keyword evidence="1" id="KW-1133">Transmembrane helix</keyword>